<proteinExistence type="inferred from homology"/>
<evidence type="ECO:0000256" key="6">
    <source>
        <dbReference type="ARBA" id="ARBA00023136"/>
    </source>
</evidence>
<evidence type="ECO:0000256" key="5">
    <source>
        <dbReference type="ARBA" id="ARBA00022989"/>
    </source>
</evidence>
<dbReference type="RefSeq" id="WP_194425190.1">
    <property type="nucleotide sequence ID" value="NZ_BAAAPT010000001.1"/>
</dbReference>
<dbReference type="PANTHER" id="PTHR30353:SF0">
    <property type="entry name" value="TRANSMEMBRANE PROTEIN"/>
    <property type="match status" value="1"/>
</dbReference>
<feature type="domain" description="VTT" evidence="8">
    <location>
        <begin position="32"/>
        <end position="157"/>
    </location>
</feature>
<name>A0ABU5N6H7_9MICO</name>
<dbReference type="InterPro" id="IPR032818">
    <property type="entry name" value="DedA-like"/>
</dbReference>
<reference evidence="9 10" key="1">
    <citation type="submission" date="2023-10" db="EMBL/GenBank/DDBJ databases">
        <title>Microbacterium xanthum sp. nov., isolated from seaweed.</title>
        <authorList>
            <person name="Lee S.D."/>
        </authorList>
    </citation>
    <scope>NUCLEOTIDE SEQUENCE [LARGE SCALE GENOMIC DNA]</scope>
    <source>
        <strain evidence="9 10">KCTC 19124</strain>
    </source>
</reference>
<comment type="similarity">
    <text evidence="2 7">Belongs to the DedA family.</text>
</comment>
<gene>
    <name evidence="9" type="ORF">R2Q92_07630</name>
</gene>
<keyword evidence="6 7" id="KW-0472">Membrane</keyword>
<accession>A0ABU5N6H7</accession>
<evidence type="ECO:0000256" key="3">
    <source>
        <dbReference type="ARBA" id="ARBA00022475"/>
    </source>
</evidence>
<feature type="transmembrane region" description="Helical" evidence="7">
    <location>
        <begin position="53"/>
        <end position="75"/>
    </location>
</feature>
<dbReference type="Pfam" id="PF09335">
    <property type="entry name" value="VTT_dom"/>
    <property type="match status" value="1"/>
</dbReference>
<organism evidence="9 10">
    <name type="scientific">Microbacterium aquimaris</name>
    <dbReference type="NCBI Taxonomy" id="459816"/>
    <lineage>
        <taxon>Bacteria</taxon>
        <taxon>Bacillati</taxon>
        <taxon>Actinomycetota</taxon>
        <taxon>Actinomycetes</taxon>
        <taxon>Micrococcales</taxon>
        <taxon>Microbacteriaceae</taxon>
        <taxon>Microbacterium</taxon>
    </lineage>
</organism>
<evidence type="ECO:0000313" key="9">
    <source>
        <dbReference type="EMBL" id="MDZ8161709.1"/>
    </source>
</evidence>
<feature type="transmembrane region" description="Helical" evidence="7">
    <location>
        <begin position="137"/>
        <end position="162"/>
    </location>
</feature>
<evidence type="ECO:0000256" key="7">
    <source>
        <dbReference type="RuleBase" id="RU367016"/>
    </source>
</evidence>
<evidence type="ECO:0000259" key="8">
    <source>
        <dbReference type="Pfam" id="PF09335"/>
    </source>
</evidence>
<dbReference type="Proteomes" id="UP001291912">
    <property type="component" value="Unassembled WGS sequence"/>
</dbReference>
<keyword evidence="3 7" id="KW-1003">Cell membrane</keyword>
<feature type="transmembrane region" description="Helical" evidence="7">
    <location>
        <begin position="12"/>
        <end position="32"/>
    </location>
</feature>
<keyword evidence="5 7" id="KW-1133">Transmembrane helix</keyword>
<comment type="caution">
    <text evidence="9">The sequence shown here is derived from an EMBL/GenBank/DDBJ whole genome shotgun (WGS) entry which is preliminary data.</text>
</comment>
<keyword evidence="4 7" id="KW-0812">Transmembrane</keyword>
<evidence type="ECO:0000256" key="4">
    <source>
        <dbReference type="ARBA" id="ARBA00022692"/>
    </source>
</evidence>
<keyword evidence="10" id="KW-1185">Reference proteome</keyword>
<comment type="subcellular location">
    <subcellularLocation>
        <location evidence="1 7">Cell membrane</location>
        <topology evidence="1 7">Multi-pass membrane protein</topology>
    </subcellularLocation>
</comment>
<dbReference type="PANTHER" id="PTHR30353">
    <property type="entry name" value="INNER MEMBRANE PROTEIN DEDA-RELATED"/>
    <property type="match status" value="1"/>
</dbReference>
<evidence type="ECO:0000256" key="2">
    <source>
        <dbReference type="ARBA" id="ARBA00010792"/>
    </source>
</evidence>
<dbReference type="InterPro" id="IPR032816">
    <property type="entry name" value="VTT_dom"/>
</dbReference>
<feature type="transmembrane region" description="Helical" evidence="7">
    <location>
        <begin position="168"/>
        <end position="188"/>
    </location>
</feature>
<sequence>MLDDLLVQLAGSPWALPLLFVLVVGDAFLVVIPGEASVTAFGALAISIGHPPIPTVIGVAAAAAFAGDAALYAIGRCVGVDRWRWMRARRVRAAMSWANRRLERSMAAIVFTARFIPFARLAVNLTAGASGVPATRFLPVAAVAATGWAAYQAFVGAAVALLLPGGPVVAVLVSILIALLLGTAVDLASRRHRPTKNNGPSP</sequence>
<dbReference type="EMBL" id="JAWJYN010000001">
    <property type="protein sequence ID" value="MDZ8161709.1"/>
    <property type="molecule type" value="Genomic_DNA"/>
</dbReference>
<evidence type="ECO:0000313" key="10">
    <source>
        <dbReference type="Proteomes" id="UP001291912"/>
    </source>
</evidence>
<protein>
    <submittedName>
        <fullName evidence="9">VTT domain-containing protein</fullName>
    </submittedName>
</protein>
<evidence type="ECO:0000256" key="1">
    <source>
        <dbReference type="ARBA" id="ARBA00004651"/>
    </source>
</evidence>